<feature type="non-terminal residue" evidence="7">
    <location>
        <position position="139"/>
    </location>
</feature>
<keyword evidence="3" id="KW-0378">Hydrolase</keyword>
<evidence type="ECO:0000259" key="6">
    <source>
        <dbReference type="Pfam" id="PF21365"/>
    </source>
</evidence>
<evidence type="ECO:0000256" key="1">
    <source>
        <dbReference type="ARBA" id="ARBA00007806"/>
    </source>
</evidence>
<dbReference type="Gene3D" id="3.20.20.80">
    <property type="entry name" value="Glycosidases"/>
    <property type="match status" value="1"/>
</dbReference>
<dbReference type="FunFam" id="2.60.40.1180:FF:000023">
    <property type="entry name" value="neutral alpha-glucosidase AB isoform X2"/>
    <property type="match status" value="1"/>
</dbReference>
<sequence>ERNTQLIREAIHVRYMFLPYFYTLFREANTTGIPVVRPLWMEFPSDESTFTNDEAFMVGNALLVQGVYEERAKHISVYLPGKESWYDIRTGARVKGGVTHKLEVSEESVPAFQRAGTIIPRRDRFRRSSTQMVNDPYTL</sequence>
<dbReference type="PANTHER" id="PTHR22762">
    <property type="entry name" value="ALPHA-GLUCOSIDASE"/>
    <property type="match status" value="1"/>
</dbReference>
<accession>V4SCM7</accession>
<evidence type="ECO:0000313" key="7">
    <source>
        <dbReference type="EMBL" id="ESR45338.1"/>
    </source>
</evidence>
<evidence type="ECO:0000256" key="2">
    <source>
        <dbReference type="ARBA" id="ARBA00022729"/>
    </source>
</evidence>
<dbReference type="GO" id="GO:0090599">
    <property type="term" value="F:alpha-glucosidase activity"/>
    <property type="evidence" value="ECO:0007669"/>
    <property type="project" value="TreeGrafter"/>
</dbReference>
<dbReference type="GO" id="GO:0006491">
    <property type="term" value="P:N-glycan processing"/>
    <property type="evidence" value="ECO:0007669"/>
    <property type="project" value="TreeGrafter"/>
</dbReference>
<evidence type="ECO:0000256" key="4">
    <source>
        <dbReference type="ARBA" id="ARBA00023180"/>
    </source>
</evidence>
<dbReference type="Gramene" id="ESR45338">
    <property type="protein sequence ID" value="ESR45338"/>
    <property type="gene ID" value="CICLE_v100002003mg"/>
</dbReference>
<keyword evidence="2" id="KW-0732">Signal</keyword>
<evidence type="ECO:0000256" key="5">
    <source>
        <dbReference type="ARBA" id="ARBA00023295"/>
    </source>
</evidence>
<dbReference type="Proteomes" id="UP000030687">
    <property type="component" value="Unassembled WGS sequence"/>
</dbReference>
<reference evidence="7 8" key="1">
    <citation type="submission" date="2013-10" db="EMBL/GenBank/DDBJ databases">
        <authorList>
            <consortium name="International Citrus Genome Consortium"/>
            <person name="Jenkins J."/>
            <person name="Schmutz J."/>
            <person name="Prochnik S."/>
            <person name="Rokhsar D."/>
            <person name="Gmitter F."/>
            <person name="Ollitrault P."/>
            <person name="Machado M."/>
            <person name="Talon M."/>
            <person name="Wincker P."/>
            <person name="Jaillon O."/>
            <person name="Morgante M."/>
        </authorList>
    </citation>
    <scope>NUCLEOTIDE SEQUENCE</scope>
    <source>
        <strain evidence="8">cv. Clemenules</strain>
    </source>
</reference>
<evidence type="ECO:0000313" key="8">
    <source>
        <dbReference type="Proteomes" id="UP000030687"/>
    </source>
</evidence>
<organism evidence="7 8">
    <name type="scientific">Citrus clementina</name>
    <name type="common">Clementine</name>
    <name type="synonym">Citrus deliciosa x Citrus sinensis</name>
    <dbReference type="NCBI Taxonomy" id="85681"/>
    <lineage>
        <taxon>Eukaryota</taxon>
        <taxon>Viridiplantae</taxon>
        <taxon>Streptophyta</taxon>
        <taxon>Embryophyta</taxon>
        <taxon>Tracheophyta</taxon>
        <taxon>Spermatophyta</taxon>
        <taxon>Magnoliopsida</taxon>
        <taxon>eudicotyledons</taxon>
        <taxon>Gunneridae</taxon>
        <taxon>Pentapetalae</taxon>
        <taxon>rosids</taxon>
        <taxon>malvids</taxon>
        <taxon>Sapindales</taxon>
        <taxon>Rutaceae</taxon>
        <taxon>Aurantioideae</taxon>
        <taxon>Citrus</taxon>
    </lineage>
</organism>
<dbReference type="PANTHER" id="PTHR22762:SF54">
    <property type="entry name" value="BCDNA.GH04962"/>
    <property type="match status" value="1"/>
</dbReference>
<keyword evidence="4" id="KW-0325">Glycoprotein</keyword>
<dbReference type="EMBL" id="KI536799">
    <property type="protein sequence ID" value="ESR45338.1"/>
    <property type="molecule type" value="Genomic_DNA"/>
</dbReference>
<feature type="domain" description="Glycosyl hydrolase family 31 C-terminal" evidence="6">
    <location>
        <begin position="32"/>
        <end position="119"/>
    </location>
</feature>
<feature type="non-terminal residue" evidence="7">
    <location>
        <position position="1"/>
    </location>
</feature>
<keyword evidence="8" id="KW-1185">Reference proteome</keyword>
<keyword evidence="5" id="KW-0326">Glycosidase</keyword>
<gene>
    <name evidence="7" type="ORF">CICLE_v100002003mg</name>
</gene>
<dbReference type="AlphaFoldDB" id="V4SCM7"/>
<dbReference type="eggNOG" id="KOG1066">
    <property type="taxonomic scope" value="Eukaryota"/>
</dbReference>
<dbReference type="KEGG" id="cic:CICLE_v100002003m"/>
<dbReference type="Pfam" id="PF21365">
    <property type="entry name" value="Glyco_hydro_31_3rd"/>
    <property type="match status" value="1"/>
</dbReference>
<dbReference type="Gene3D" id="2.60.40.1180">
    <property type="entry name" value="Golgi alpha-mannosidase II"/>
    <property type="match status" value="1"/>
</dbReference>
<comment type="similarity">
    <text evidence="1">Belongs to the glycosyl hydrolase 31 family.</text>
</comment>
<dbReference type="InterPro" id="IPR048395">
    <property type="entry name" value="Glyco_hydro_31_C"/>
</dbReference>
<dbReference type="SUPFAM" id="SSF51011">
    <property type="entry name" value="Glycosyl hydrolase domain"/>
    <property type="match status" value="1"/>
</dbReference>
<evidence type="ECO:0000256" key="3">
    <source>
        <dbReference type="ARBA" id="ARBA00022801"/>
    </source>
</evidence>
<dbReference type="STRING" id="85681.V4SCM7"/>
<proteinExistence type="inferred from homology"/>
<dbReference type="InParanoid" id="V4SCM7"/>
<protein>
    <recommendedName>
        <fullName evidence="6">Glycosyl hydrolase family 31 C-terminal domain-containing protein</fullName>
    </recommendedName>
</protein>
<dbReference type="InterPro" id="IPR013780">
    <property type="entry name" value="Glyco_hydro_b"/>
</dbReference>
<name>V4SCM7_CITCL</name>